<dbReference type="RefSeq" id="WP_204815807.1">
    <property type="nucleotide sequence ID" value="NZ_JANHOF010000001.1"/>
</dbReference>
<dbReference type="Proteomes" id="UP001589818">
    <property type="component" value="Unassembled WGS sequence"/>
</dbReference>
<gene>
    <name evidence="2" type="ORF">ACFFJ8_25115</name>
</gene>
<comment type="caution">
    <text evidence="2">The sequence shown here is derived from an EMBL/GenBank/DDBJ whole genome shotgun (WGS) entry which is preliminary data.</text>
</comment>
<reference evidence="2 3" key="1">
    <citation type="submission" date="2024-09" db="EMBL/GenBank/DDBJ databases">
        <authorList>
            <person name="Sun Q."/>
            <person name="Mori K."/>
        </authorList>
    </citation>
    <scope>NUCLEOTIDE SEQUENCE [LARGE SCALE GENOMIC DNA]</scope>
    <source>
        <strain evidence="2 3">CCM 4839</strain>
    </source>
</reference>
<protein>
    <submittedName>
        <fullName evidence="2">Uncharacterized protein</fullName>
    </submittedName>
</protein>
<keyword evidence="1" id="KW-0732">Signal</keyword>
<keyword evidence="3" id="KW-1185">Reference proteome</keyword>
<sequence>MTKSGFHRHTSVLAALLSIMLLMGMLPAAASAVEGEMEIMDAEAGLDITNQSNLVGIHYSNWFNPVVKTGLPIYDTSQILTQSGMNKTAPVWGPLNAFHFWGKPALGYYRSDAVSVIQTHMTQLEEAGVDFIIVDNTNAGSGWPESYYNEIFRNPTQVLLDTVLQMKQSNIATPHIVFWTGSAASDSNPSFTGTDIYNRYYGGAYDDLFVYYNGKPLLLVTDQITSTLTNLFTVRKMWGLQSTLAPQEWSFLQGYPQLVSYSGSVPEQMPVITAKQSTYLSYFNTATPKRGGITFYEQWKRAFEVRPKIITLTWWNEWIMQRFEDGSGNTRFVDGYSDEYSRDIEPQDGGSGSAYFTYMKGYIDAYKNNRPIPQGLVHDMVKLGDFEIGNEAWSAGTNVSSASVKFSQQDTTVPAASSGYRMLEGAGTGVAANAWRSVYRQFEKPVDFSQHQIIRYAFNGWGGAPGAAGYETFIRLTSSTNQTLERTVSYTGGWQTVDLDMRSWPYRNQVTRIDIGFRATGSTTAWAGRFHVDNVTAIADSYTLGDFEFGTDSWAAGNGVSQILSSAGNSSAYTPNPSQGSKLLEIQMSAVNGDVQKWVQRTFATPLNLEKFSQLRWSASGWGGAPGATSYQLTIRLTASNSEQLTQTYTVGNWDQFNPYTLSIGSWAHRSRITKIEIGHRAIGGNQAWGGKYFIDHVRAVK</sequence>
<evidence type="ECO:0000313" key="2">
    <source>
        <dbReference type="EMBL" id="MFC0394627.1"/>
    </source>
</evidence>
<dbReference type="EMBL" id="JBHLVF010000041">
    <property type="protein sequence ID" value="MFC0394627.1"/>
    <property type="molecule type" value="Genomic_DNA"/>
</dbReference>
<accession>A0ABV6JGF6</accession>
<name>A0ABV6JGF6_9BACL</name>
<evidence type="ECO:0000256" key="1">
    <source>
        <dbReference type="SAM" id="SignalP"/>
    </source>
</evidence>
<organism evidence="2 3">
    <name type="scientific">Paenibacillus mendelii</name>
    <dbReference type="NCBI Taxonomy" id="206163"/>
    <lineage>
        <taxon>Bacteria</taxon>
        <taxon>Bacillati</taxon>
        <taxon>Bacillota</taxon>
        <taxon>Bacilli</taxon>
        <taxon>Bacillales</taxon>
        <taxon>Paenibacillaceae</taxon>
        <taxon>Paenibacillus</taxon>
    </lineage>
</organism>
<proteinExistence type="predicted"/>
<feature type="signal peptide" evidence="1">
    <location>
        <begin position="1"/>
        <end position="30"/>
    </location>
</feature>
<dbReference type="Gene3D" id="2.60.120.260">
    <property type="entry name" value="Galactose-binding domain-like"/>
    <property type="match status" value="2"/>
</dbReference>
<feature type="chain" id="PRO_5046397958" evidence="1">
    <location>
        <begin position="31"/>
        <end position="702"/>
    </location>
</feature>
<dbReference type="Gene3D" id="3.20.20.80">
    <property type="entry name" value="Glycosidases"/>
    <property type="match status" value="1"/>
</dbReference>
<evidence type="ECO:0000313" key="3">
    <source>
        <dbReference type="Proteomes" id="UP001589818"/>
    </source>
</evidence>